<proteinExistence type="predicted"/>
<evidence type="ECO:0000256" key="1">
    <source>
        <dbReference type="SAM" id="Phobius"/>
    </source>
</evidence>
<name>A0A514A1W8_9CAUD</name>
<evidence type="ECO:0000313" key="2">
    <source>
        <dbReference type="EMBL" id="QDH47222.1"/>
    </source>
</evidence>
<organism evidence="2 3">
    <name type="scientific">Aeromonas phage LAh10</name>
    <dbReference type="NCBI Taxonomy" id="2591025"/>
    <lineage>
        <taxon>Viruses</taxon>
        <taxon>Duplodnaviria</taxon>
        <taxon>Heunggongvirae</taxon>
        <taxon>Uroviricota</taxon>
        <taxon>Caudoviricetes</taxon>
        <taxon>Chimalliviridae</taxon>
        <taxon>Ludhianavirus</taxon>
        <taxon>Ludhianavirus LAh10</taxon>
    </lineage>
</organism>
<keyword evidence="1" id="KW-0472">Membrane</keyword>
<sequence>MSEKYITPEQLKIIEKSSFHKLNQNDLIKLGCTYEGELDLRDVSVRMMEWRKEHNNEIPPHHLWLVLEASQEAHAQIYFSCGGIDPRKKKPETTTPWALIIMMVLWSIGMIIGGMK</sequence>
<dbReference type="Proteomes" id="UP000318420">
    <property type="component" value="Segment"/>
</dbReference>
<dbReference type="EMBL" id="MK838116">
    <property type="protein sequence ID" value="QDH47222.1"/>
    <property type="molecule type" value="Genomic_DNA"/>
</dbReference>
<accession>A0A514A1W8</accession>
<gene>
    <name evidence="2" type="ORF">LAh10_181</name>
</gene>
<reference evidence="2 3" key="1">
    <citation type="submission" date="2019-04" db="EMBL/GenBank/DDBJ databases">
        <title>Novel bacteriophages capable of disrupting biofilms from clinical strains of Aeromonas hydrophila with intrinsic antibiotic resistance.</title>
        <authorList>
            <person name="Kabwe M."/>
            <person name="Brown T.L."/>
            <person name="Speirs L."/>
            <person name="Ku H."/>
            <person name="Leach M."/>
            <person name="Chan H.T."/>
            <person name="Petrovski S."/>
            <person name="Lock P."/>
            <person name="Tucci J."/>
        </authorList>
    </citation>
    <scope>NUCLEOTIDE SEQUENCE [LARGE SCALE GENOMIC DNA]</scope>
</reference>
<keyword evidence="1" id="KW-0812">Transmembrane</keyword>
<feature type="transmembrane region" description="Helical" evidence="1">
    <location>
        <begin position="97"/>
        <end position="115"/>
    </location>
</feature>
<keyword evidence="1" id="KW-1133">Transmembrane helix</keyword>
<protein>
    <submittedName>
        <fullName evidence="2">Uncharacterized protein</fullName>
    </submittedName>
</protein>
<keyword evidence="3" id="KW-1185">Reference proteome</keyword>
<evidence type="ECO:0000313" key="3">
    <source>
        <dbReference type="Proteomes" id="UP000318420"/>
    </source>
</evidence>